<comment type="catalytic activity">
    <reaction evidence="9 12">
        <text>D-ribose 5-phosphate + ATP = 5-phospho-alpha-D-ribose 1-diphosphate + AMP + H(+)</text>
        <dbReference type="Rhea" id="RHEA:15609"/>
        <dbReference type="ChEBI" id="CHEBI:15378"/>
        <dbReference type="ChEBI" id="CHEBI:30616"/>
        <dbReference type="ChEBI" id="CHEBI:58017"/>
        <dbReference type="ChEBI" id="CHEBI:78346"/>
        <dbReference type="ChEBI" id="CHEBI:456215"/>
        <dbReference type="EC" id="2.7.6.1"/>
    </reaction>
</comment>
<keyword evidence="5 12" id="KW-0547">Nucleotide-binding</keyword>
<evidence type="ECO:0000256" key="10">
    <source>
        <dbReference type="ARBA" id="ARBA00054914"/>
    </source>
</evidence>
<dbReference type="GO" id="GO:0006015">
    <property type="term" value="P:5-phosphoribose 1-diphosphate biosynthetic process"/>
    <property type="evidence" value="ECO:0007669"/>
    <property type="project" value="UniProtKB-UniRule"/>
</dbReference>
<evidence type="ECO:0000256" key="11">
    <source>
        <dbReference type="ARBA" id="ARBA00061444"/>
    </source>
</evidence>
<dbReference type="Pfam" id="PF14572">
    <property type="entry name" value="Pribosyl_synth"/>
    <property type="match status" value="1"/>
</dbReference>
<evidence type="ECO:0000256" key="8">
    <source>
        <dbReference type="ARBA" id="ARBA00022842"/>
    </source>
</evidence>
<evidence type="ECO:0000256" key="3">
    <source>
        <dbReference type="ARBA" id="ARBA00022723"/>
    </source>
</evidence>
<name>A0A2Z5Y2R3_9ENTE</name>
<feature type="binding site" evidence="12">
    <location>
        <position position="223"/>
    </location>
    <ligand>
        <name>D-ribose 5-phosphate</name>
        <dbReference type="ChEBI" id="CHEBI:78346"/>
    </ligand>
</feature>
<organism evidence="14 15">
    <name type="scientific">Melissococcus plutonius</name>
    <dbReference type="NCBI Taxonomy" id="33970"/>
    <lineage>
        <taxon>Bacteria</taxon>
        <taxon>Bacillati</taxon>
        <taxon>Bacillota</taxon>
        <taxon>Bacilli</taxon>
        <taxon>Lactobacillales</taxon>
        <taxon>Enterococcaceae</taxon>
        <taxon>Melissococcus</taxon>
    </lineage>
</organism>
<keyword evidence="8 12" id="KW-0460">Magnesium</keyword>
<dbReference type="FunFam" id="3.40.50.2020:FF:000001">
    <property type="entry name" value="Ribose-phosphate pyrophosphokinase"/>
    <property type="match status" value="1"/>
</dbReference>
<keyword evidence="6 12" id="KW-0418">Kinase</keyword>
<dbReference type="GO" id="GO:0000287">
    <property type="term" value="F:magnesium ion binding"/>
    <property type="evidence" value="ECO:0007669"/>
    <property type="project" value="UniProtKB-UniRule"/>
</dbReference>
<dbReference type="InterPro" id="IPR000842">
    <property type="entry name" value="PRib_PP_synth_CS"/>
</dbReference>
<keyword evidence="12" id="KW-0963">Cytoplasm</keyword>
<comment type="caution">
    <text evidence="12">Part of a set of proteins in which some residues (ACT_SITE, NP_BIND, REGION and BINDING) are not conserved.</text>
</comment>
<dbReference type="GeneID" id="57043618"/>
<comment type="subunit">
    <text evidence="12">Homohexamer.</text>
</comment>
<proteinExistence type="inferred from homology"/>
<comment type="caution">
    <text evidence="12">Lacks conserved residue(s) required for the propagation of feature annotation.</text>
</comment>
<dbReference type="InterPro" id="IPR037515">
    <property type="entry name" value="Rib-P_diPkinase_bac"/>
</dbReference>
<evidence type="ECO:0000256" key="12">
    <source>
        <dbReference type="HAMAP-Rule" id="MF_00583"/>
    </source>
</evidence>
<dbReference type="NCBIfam" id="TIGR01251">
    <property type="entry name" value="ribP_PPkin"/>
    <property type="match status" value="1"/>
</dbReference>
<evidence type="ECO:0000313" key="14">
    <source>
        <dbReference type="EMBL" id="BBC61182.1"/>
    </source>
</evidence>
<dbReference type="EC" id="2.7.6.1" evidence="12"/>
<gene>
    <name evidence="12" type="primary">prs</name>
    <name evidence="14" type="ORF">DAT561_1072</name>
</gene>
<evidence type="ECO:0000313" key="15">
    <source>
        <dbReference type="Proteomes" id="UP000269226"/>
    </source>
</evidence>
<sequence length="322" mass="35697">MTDTYQEQPLRIFGLNANRPLAKKISDHIGVKLSQGEVHRFSDGEIQLNIEESVRGDHAFIVQSTNIPVNDHLMELLIMIDALKRASAKTINVILPYYGYARQDRTAQPREPITAKLVANLLEVAGATRLLTLDLHAVQVQGFFDIPVDNLFTVPLFARYYLQLHLIGNDIVVISPKNSGIKRARSLSEYLAASLAIVDYEHANYQSGYVIGDVSGKTCILVDDILNTGETMVNAARVLRENGATNIYACASHGLFVDGAKNLIETSSIDHLCVTDSVYIANEQQPNNLTIISCAELLSEGIKRIYENTPMSPLFQLEKKEL</sequence>
<dbReference type="InterPro" id="IPR029099">
    <property type="entry name" value="Pribosyltran_N"/>
</dbReference>
<dbReference type="GO" id="GO:0006164">
    <property type="term" value="P:purine nucleotide biosynthetic process"/>
    <property type="evidence" value="ECO:0007669"/>
    <property type="project" value="TreeGrafter"/>
</dbReference>
<accession>A0A2Z5Y2R3</accession>
<feature type="binding site" evidence="12">
    <location>
        <begin position="102"/>
        <end position="103"/>
    </location>
    <ligand>
        <name>ATP</name>
        <dbReference type="ChEBI" id="CHEBI:30616"/>
    </ligand>
</feature>
<dbReference type="NCBIfam" id="NF002320">
    <property type="entry name" value="PRK01259.1"/>
    <property type="match status" value="1"/>
</dbReference>
<dbReference type="GO" id="GO:0009156">
    <property type="term" value="P:ribonucleoside monophosphate biosynthetic process"/>
    <property type="evidence" value="ECO:0007669"/>
    <property type="project" value="InterPro"/>
</dbReference>
<comment type="similarity">
    <text evidence="11 12">Belongs to the ribose-phosphate pyrophosphokinase family. Class I subfamily.</text>
</comment>
<keyword evidence="4 12" id="KW-0545">Nucleotide biosynthesis</keyword>
<dbReference type="CDD" id="cd06223">
    <property type="entry name" value="PRTases_typeI"/>
    <property type="match status" value="1"/>
</dbReference>
<dbReference type="SUPFAM" id="SSF53271">
    <property type="entry name" value="PRTase-like"/>
    <property type="match status" value="2"/>
</dbReference>
<dbReference type="SMART" id="SM01400">
    <property type="entry name" value="Pribosyltran_N"/>
    <property type="match status" value="1"/>
</dbReference>
<dbReference type="PROSITE" id="PS00114">
    <property type="entry name" value="PRPP_SYNTHASE"/>
    <property type="match status" value="1"/>
</dbReference>
<dbReference type="PANTHER" id="PTHR10210">
    <property type="entry name" value="RIBOSE-PHOSPHATE DIPHOSPHOKINASE FAMILY MEMBER"/>
    <property type="match status" value="1"/>
</dbReference>
<keyword evidence="7 12" id="KW-0067">ATP-binding</keyword>
<dbReference type="Proteomes" id="UP000269226">
    <property type="component" value="Chromosome"/>
</dbReference>
<evidence type="ECO:0000259" key="13">
    <source>
        <dbReference type="Pfam" id="PF13793"/>
    </source>
</evidence>
<comment type="function">
    <text evidence="10 12">Involved in the biosynthesis of the central metabolite phospho-alpha-D-ribosyl-1-pyrophosphate (PRPP) via the transfer of pyrophosphoryl group from ATP to 1-hydroxyl of ribose-5-phosphate (Rib-5-P).</text>
</comment>
<feature type="binding site" evidence="12">
    <location>
        <begin position="43"/>
        <end position="45"/>
    </location>
    <ligand>
        <name>ATP</name>
        <dbReference type="ChEBI" id="CHEBI:30616"/>
    </ligand>
</feature>
<dbReference type="InterPro" id="IPR029057">
    <property type="entry name" value="PRTase-like"/>
</dbReference>
<comment type="pathway">
    <text evidence="1 12">Metabolic intermediate biosynthesis; 5-phospho-alpha-D-ribose 1-diphosphate biosynthesis; 5-phospho-alpha-D-ribose 1-diphosphate from D-ribose 5-phosphate (route I): step 1/1.</text>
</comment>
<dbReference type="InterPro" id="IPR000836">
    <property type="entry name" value="PRTase_dom"/>
</dbReference>
<dbReference type="Pfam" id="PF13793">
    <property type="entry name" value="Pribosyltran_N"/>
    <property type="match status" value="1"/>
</dbReference>
<dbReference type="UniPathway" id="UPA00087">
    <property type="reaction ID" value="UER00172"/>
</dbReference>
<feature type="binding site" evidence="12">
    <location>
        <position position="136"/>
    </location>
    <ligand>
        <name>Mg(2+)</name>
        <dbReference type="ChEBI" id="CHEBI:18420"/>
    </ligand>
</feature>
<feature type="binding site" evidence="12">
    <location>
        <begin position="227"/>
        <end position="231"/>
    </location>
    <ligand>
        <name>D-ribose 5-phosphate</name>
        <dbReference type="ChEBI" id="CHEBI:78346"/>
    </ligand>
</feature>
<dbReference type="EMBL" id="AP018492">
    <property type="protein sequence ID" value="BBC61182.1"/>
    <property type="molecule type" value="Genomic_DNA"/>
</dbReference>
<feature type="domain" description="Ribose-phosphate pyrophosphokinase N-terminal" evidence="13">
    <location>
        <begin position="11"/>
        <end position="126"/>
    </location>
</feature>
<evidence type="ECO:0000256" key="6">
    <source>
        <dbReference type="ARBA" id="ARBA00022777"/>
    </source>
</evidence>
<evidence type="ECO:0000256" key="5">
    <source>
        <dbReference type="ARBA" id="ARBA00022741"/>
    </source>
</evidence>
<dbReference type="GO" id="GO:0005737">
    <property type="term" value="C:cytoplasm"/>
    <property type="evidence" value="ECO:0007669"/>
    <property type="project" value="UniProtKB-SubCell"/>
</dbReference>
<dbReference type="RefSeq" id="WP_015695074.1">
    <property type="nucleotide sequence ID" value="NZ_AP018492.1"/>
</dbReference>
<dbReference type="GO" id="GO:0002189">
    <property type="term" value="C:ribose phosphate diphosphokinase complex"/>
    <property type="evidence" value="ECO:0007669"/>
    <property type="project" value="TreeGrafter"/>
</dbReference>
<evidence type="ECO:0000256" key="9">
    <source>
        <dbReference type="ARBA" id="ARBA00049535"/>
    </source>
</evidence>
<evidence type="ECO:0000256" key="4">
    <source>
        <dbReference type="ARBA" id="ARBA00022727"/>
    </source>
</evidence>
<evidence type="ECO:0000256" key="2">
    <source>
        <dbReference type="ARBA" id="ARBA00022679"/>
    </source>
</evidence>
<reference evidence="14 15" key="1">
    <citation type="submission" date="2018-01" db="EMBL/GenBank/DDBJ databases">
        <title>Whole genome sequence of Melissococcus plutonius DAT561.</title>
        <authorList>
            <person name="Okumura K."/>
            <person name="Takamatsu D."/>
            <person name="Okura M."/>
        </authorList>
    </citation>
    <scope>NUCLEOTIDE SEQUENCE [LARGE SCALE GENOMIC DNA]</scope>
    <source>
        <strain evidence="14 15">DAT561</strain>
    </source>
</reference>
<evidence type="ECO:0000256" key="7">
    <source>
        <dbReference type="ARBA" id="ARBA00022840"/>
    </source>
</evidence>
<keyword evidence="2 12" id="KW-0808">Transferase</keyword>
<evidence type="ECO:0000256" key="1">
    <source>
        <dbReference type="ARBA" id="ARBA00004996"/>
    </source>
</evidence>
<dbReference type="AlphaFoldDB" id="A0A2Z5Y2R3"/>
<comment type="subcellular location">
    <subcellularLocation>
        <location evidence="12">Cytoplasm</location>
    </subcellularLocation>
</comment>
<keyword evidence="3 12" id="KW-0479">Metal-binding</keyword>
<dbReference type="GO" id="GO:0004749">
    <property type="term" value="F:ribose phosphate diphosphokinase activity"/>
    <property type="evidence" value="ECO:0007669"/>
    <property type="project" value="UniProtKB-UniRule"/>
</dbReference>
<dbReference type="HAMAP" id="MF_00583_B">
    <property type="entry name" value="RibP_PPkinase_B"/>
    <property type="match status" value="1"/>
</dbReference>
<dbReference type="Gene3D" id="3.40.50.2020">
    <property type="match status" value="2"/>
</dbReference>
<dbReference type="GO" id="GO:0005524">
    <property type="term" value="F:ATP binding"/>
    <property type="evidence" value="ECO:0007669"/>
    <property type="project" value="UniProtKB-KW"/>
</dbReference>
<dbReference type="GO" id="GO:0016301">
    <property type="term" value="F:kinase activity"/>
    <property type="evidence" value="ECO:0007669"/>
    <property type="project" value="UniProtKB-KW"/>
</dbReference>
<protein>
    <recommendedName>
        <fullName evidence="12">Putative ribose-phosphate pyrophosphokinase</fullName>
        <shortName evidence="12">RPPK</shortName>
        <ecNumber evidence="12">2.7.6.1</ecNumber>
    </recommendedName>
    <alternativeName>
        <fullName evidence="12">5-phospho-D-ribosyl alpha-1-diphosphate synthase</fullName>
    </alternativeName>
    <alternativeName>
        <fullName evidence="12">Phosphoribosyl diphosphate synthase</fullName>
    </alternativeName>
    <alternativeName>
        <fullName evidence="12">Phosphoribosyl pyrophosphate synthase</fullName>
        <shortName evidence="12">P-Rib-PP synthase</shortName>
        <shortName evidence="12">PRPP synthase</shortName>
        <shortName evidence="12">PRPPase</shortName>
    </alternativeName>
</protein>
<dbReference type="PANTHER" id="PTHR10210:SF41">
    <property type="entry name" value="RIBOSE-PHOSPHATE PYROPHOSPHOKINASE 1, CHLOROPLASTIC"/>
    <property type="match status" value="1"/>
</dbReference>
<comment type="cofactor">
    <cofactor evidence="12">
        <name>Mg(2+)</name>
        <dbReference type="ChEBI" id="CHEBI:18420"/>
    </cofactor>
    <text evidence="12">Binds 1 Mg(2+) ion per subunit.</text>
</comment>
<dbReference type="InterPro" id="IPR005946">
    <property type="entry name" value="Rib-P_diPkinase"/>
</dbReference>